<feature type="compositionally biased region" description="Polar residues" evidence="1">
    <location>
        <begin position="552"/>
        <end position="568"/>
    </location>
</feature>
<reference evidence="3" key="1">
    <citation type="submission" date="2018-12" db="EMBL/GenBank/DDBJ databases">
        <authorList>
            <person name="Yazar S."/>
        </authorList>
    </citation>
    <scope>NUCLEOTIDE SEQUENCE [LARGE SCALE GENOMIC DNA]</scope>
</reference>
<dbReference type="AlphaFoldDB" id="A0A4X2KE15"/>
<sequence length="741" mass="77804">MNLQKWEEKEHEAPQPALFRGEKRGKELAPEGTPTFLPARWDSFPHLSPQDAQEAHLHTLGADGERISLTNSCTKVFAGDEDVSREAWPLSARSGMRGEVPGGSWVNDKRGLLEPEYLYNSAQAQRVQLSGPREWRHDCGDAKGTPGPAVLSLEEGWEMTGAGRGTVATPDALDASAPQGSLPHPGLPRGQATAAPACSSDVCTGDNPAGEDSGIPPGVAAQEPREVSNTTYLVISETAMQIDAPADAESPRSAEKMLGALTNGFQQEMTEVPGPGLEGLSGSCMPLTEKAFGLYEDRPNGEPPSQTLCAPAVPLSGYCPEADCPVDRPPFSDPAEQLCQPGDRLNEMASPEGSLGDGSHPGGTPLAGSPPPGWEVAPSLGSPGPGADSVSSPTDVGYLPPAIPGCPNETFSVLLPEKTKEKSSEKGKITRELAKHPSRKLAPIKGLKPALGKVLGKPAPKPGSPAGSSLHRTEKISFPRPNFKNVKAKVISRGVLRPREPAAAAARPPPPAGPPPAELPSSSGPSRAEWKASAKADVLPSKSHRPPLLKLISSQVVHVTTHSRNASQEAPRAAREPRANHAGSGPQASLSKAGRLPGSAAGAMGPHRGADAPNAPVRTAESALQEPRAPASDGASTERRTSTDGGVPMPPGTQEAQREVVTALSACGPAPVSFPWAWFSGQWHGRALEMAQKSHPQLGRWCDFKMEVDLCWRVLSLSASQSLKCWSWSQEDLSSSPPVSH</sequence>
<evidence type="ECO:0000256" key="1">
    <source>
        <dbReference type="SAM" id="MobiDB-lite"/>
    </source>
</evidence>
<dbReference type="GeneTree" id="ENSGT00940000167384"/>
<dbReference type="Proteomes" id="UP000314987">
    <property type="component" value="Unassembled WGS sequence"/>
</dbReference>
<dbReference type="Ensembl" id="ENSVURT00010008399.1">
    <property type="protein sequence ID" value="ENSVURP00010007435.1"/>
    <property type="gene ID" value="ENSVURG00010005727.1"/>
</dbReference>
<protein>
    <submittedName>
        <fullName evidence="2">Uncharacterized protein</fullName>
    </submittedName>
</protein>
<feature type="compositionally biased region" description="Basic and acidic residues" evidence="1">
    <location>
        <begin position="1"/>
        <end position="13"/>
    </location>
</feature>
<feature type="compositionally biased region" description="Pro residues" evidence="1">
    <location>
        <begin position="507"/>
        <end position="518"/>
    </location>
</feature>
<evidence type="ECO:0000313" key="2">
    <source>
        <dbReference type="Ensembl" id="ENSVURP00010007435.1"/>
    </source>
</evidence>
<feature type="region of interest" description="Disordered" evidence="1">
    <location>
        <begin position="343"/>
        <end position="402"/>
    </location>
</feature>
<organism evidence="2 3">
    <name type="scientific">Vombatus ursinus</name>
    <name type="common">Common wombat</name>
    <dbReference type="NCBI Taxonomy" id="29139"/>
    <lineage>
        <taxon>Eukaryota</taxon>
        <taxon>Metazoa</taxon>
        <taxon>Chordata</taxon>
        <taxon>Craniata</taxon>
        <taxon>Vertebrata</taxon>
        <taxon>Euteleostomi</taxon>
        <taxon>Mammalia</taxon>
        <taxon>Metatheria</taxon>
        <taxon>Diprotodontia</taxon>
        <taxon>Vombatidae</taxon>
        <taxon>Vombatus</taxon>
    </lineage>
</organism>
<feature type="region of interest" description="Disordered" evidence="1">
    <location>
        <begin position="416"/>
        <end position="656"/>
    </location>
</feature>
<feature type="region of interest" description="Disordered" evidence="1">
    <location>
        <begin position="1"/>
        <end position="33"/>
    </location>
</feature>
<feature type="compositionally biased region" description="Basic and acidic residues" evidence="1">
    <location>
        <begin position="417"/>
        <end position="435"/>
    </location>
</feature>
<name>A0A4X2KE15_VOMUR</name>
<feature type="region of interest" description="Disordered" evidence="1">
    <location>
        <begin position="161"/>
        <end position="226"/>
    </location>
</feature>
<feature type="compositionally biased region" description="Basic and acidic residues" evidence="1">
    <location>
        <begin position="20"/>
        <end position="29"/>
    </location>
</feature>
<reference evidence="2" key="3">
    <citation type="submission" date="2025-09" db="UniProtKB">
        <authorList>
            <consortium name="Ensembl"/>
        </authorList>
    </citation>
    <scope>IDENTIFICATION</scope>
</reference>
<keyword evidence="3" id="KW-1185">Reference proteome</keyword>
<accession>A0A4X2KE15</accession>
<reference evidence="2" key="2">
    <citation type="submission" date="2025-08" db="UniProtKB">
        <authorList>
            <consortium name="Ensembl"/>
        </authorList>
    </citation>
    <scope>IDENTIFICATION</scope>
</reference>
<dbReference type="OMA" id="WESAPCH"/>
<evidence type="ECO:0000313" key="3">
    <source>
        <dbReference type="Proteomes" id="UP000314987"/>
    </source>
</evidence>
<dbReference type="STRING" id="29139.ENSVURP00010007435"/>
<proteinExistence type="predicted"/>